<keyword evidence="5" id="KW-0560">Oxidoreductase</keyword>
<dbReference type="Gene3D" id="1.10.540.10">
    <property type="entry name" value="Acyl-CoA dehydrogenase/oxidase, N-terminal domain"/>
    <property type="match status" value="1"/>
</dbReference>
<evidence type="ECO:0000256" key="2">
    <source>
        <dbReference type="ARBA" id="ARBA00009347"/>
    </source>
</evidence>
<name>A0A5C8PN16_9HYPH</name>
<dbReference type="InterPro" id="IPR013786">
    <property type="entry name" value="AcylCoA_DH/ox_N"/>
</dbReference>
<evidence type="ECO:0000256" key="5">
    <source>
        <dbReference type="ARBA" id="ARBA00023002"/>
    </source>
</evidence>
<evidence type="ECO:0000259" key="7">
    <source>
        <dbReference type="Pfam" id="PF02771"/>
    </source>
</evidence>
<protein>
    <submittedName>
        <fullName evidence="8">Acyl-CoA dehydrogenase</fullName>
    </submittedName>
</protein>
<accession>A0A5C8PN16</accession>
<evidence type="ECO:0000313" key="8">
    <source>
        <dbReference type="EMBL" id="TXL75962.1"/>
    </source>
</evidence>
<comment type="similarity">
    <text evidence="2">Belongs to the acyl-CoA dehydrogenase family.</text>
</comment>
<proteinExistence type="inferred from homology"/>
<comment type="cofactor">
    <cofactor evidence="1">
        <name>FAD</name>
        <dbReference type="ChEBI" id="CHEBI:57692"/>
    </cofactor>
</comment>
<dbReference type="Pfam" id="PF00441">
    <property type="entry name" value="Acyl-CoA_dh_1"/>
    <property type="match status" value="1"/>
</dbReference>
<feature type="domain" description="Acyl-CoA dehydrogenase/oxidase N-terminal" evidence="7">
    <location>
        <begin position="8"/>
        <end position="118"/>
    </location>
</feature>
<dbReference type="InterPro" id="IPR009100">
    <property type="entry name" value="AcylCoA_DH/oxidase_NM_dom_sf"/>
</dbReference>
<reference evidence="8 9" key="1">
    <citation type="submission" date="2019-06" db="EMBL/GenBank/DDBJ databases">
        <title>New taxonomy in bacterial strain CC-CFT640, isolated from vineyard.</title>
        <authorList>
            <person name="Lin S.-Y."/>
            <person name="Tsai C.-F."/>
            <person name="Young C.-C."/>
        </authorList>
    </citation>
    <scope>NUCLEOTIDE SEQUENCE [LARGE SCALE GENOMIC DNA]</scope>
    <source>
        <strain evidence="8 9">CC-CFT640</strain>
    </source>
</reference>
<organism evidence="8 9">
    <name type="scientific">Vineibacter terrae</name>
    <dbReference type="NCBI Taxonomy" id="2586908"/>
    <lineage>
        <taxon>Bacteria</taxon>
        <taxon>Pseudomonadati</taxon>
        <taxon>Pseudomonadota</taxon>
        <taxon>Alphaproteobacteria</taxon>
        <taxon>Hyphomicrobiales</taxon>
        <taxon>Vineibacter</taxon>
    </lineage>
</organism>
<keyword evidence="9" id="KW-1185">Reference proteome</keyword>
<evidence type="ECO:0000256" key="3">
    <source>
        <dbReference type="ARBA" id="ARBA00022630"/>
    </source>
</evidence>
<dbReference type="Pfam" id="PF02771">
    <property type="entry name" value="Acyl-CoA_dh_N"/>
    <property type="match status" value="1"/>
</dbReference>
<keyword evidence="4" id="KW-0274">FAD</keyword>
<dbReference type="AlphaFoldDB" id="A0A5C8PN16"/>
<dbReference type="GO" id="GO:0050660">
    <property type="term" value="F:flavin adenine dinucleotide binding"/>
    <property type="evidence" value="ECO:0007669"/>
    <property type="project" value="InterPro"/>
</dbReference>
<dbReference type="InterPro" id="IPR037069">
    <property type="entry name" value="AcylCoA_DH/ox_N_sf"/>
</dbReference>
<keyword evidence="3" id="KW-0285">Flavoprotein</keyword>
<evidence type="ECO:0000259" key="6">
    <source>
        <dbReference type="Pfam" id="PF00441"/>
    </source>
</evidence>
<dbReference type="PANTHER" id="PTHR43884">
    <property type="entry name" value="ACYL-COA DEHYDROGENASE"/>
    <property type="match status" value="1"/>
</dbReference>
<evidence type="ECO:0000256" key="1">
    <source>
        <dbReference type="ARBA" id="ARBA00001974"/>
    </source>
</evidence>
<evidence type="ECO:0000313" key="9">
    <source>
        <dbReference type="Proteomes" id="UP000321638"/>
    </source>
</evidence>
<dbReference type="EMBL" id="VDUZ01000012">
    <property type="protein sequence ID" value="TXL75962.1"/>
    <property type="molecule type" value="Genomic_DNA"/>
</dbReference>
<feature type="domain" description="Acyl-CoA dehydrogenase/oxidase C-terminal" evidence="6">
    <location>
        <begin position="219"/>
        <end position="361"/>
    </location>
</feature>
<evidence type="ECO:0000256" key="4">
    <source>
        <dbReference type="ARBA" id="ARBA00022827"/>
    </source>
</evidence>
<sequence>MAIATTLEERRAIAETVRKLMADENGEKRVRAVMETQDGIDRPLWSRLAEMGIAGLLVPSRFGGAGLGPVELELIAEETGAALACTPFLSSSVLTAGLLVASQDEAACARLLPGIAAGTTIATAALTAERGSWKPEDVAVAAQETDGAAVLTGTASYVTHAGSADVLLVVATTPDGPALFEVAPRNPGITIAALPTFDRTLRLDRITFNRVPATRIGKAGWPAMEAALRLTLVARAGEQAGGARRIFDMTVEYARTRIQFGRPIGGFQAIKHMAAELLLEAESATSAARDAALQLALEEAGAGEAIDLAAFACADAFAKIAATAIQMHGGIAFTWEHPAHLYLRRARAYSYLFGSSDLYRERFLTKISAQPHNVSAAP</sequence>
<dbReference type="SUPFAM" id="SSF56645">
    <property type="entry name" value="Acyl-CoA dehydrogenase NM domain-like"/>
    <property type="match status" value="1"/>
</dbReference>
<dbReference type="PANTHER" id="PTHR43884:SF20">
    <property type="entry name" value="ACYL-COA DEHYDROGENASE FADE28"/>
    <property type="match status" value="1"/>
</dbReference>
<comment type="caution">
    <text evidence="8">The sequence shown here is derived from an EMBL/GenBank/DDBJ whole genome shotgun (WGS) entry which is preliminary data.</text>
</comment>
<dbReference type="InterPro" id="IPR046373">
    <property type="entry name" value="Acyl-CoA_Oxase/DH_mid-dom_sf"/>
</dbReference>
<dbReference type="InterPro" id="IPR009075">
    <property type="entry name" value="AcylCo_DH/oxidase_C"/>
</dbReference>
<dbReference type="RefSeq" id="WP_147847323.1">
    <property type="nucleotide sequence ID" value="NZ_VDUZ01000012.1"/>
</dbReference>
<dbReference type="Gene3D" id="1.20.140.10">
    <property type="entry name" value="Butyryl-CoA Dehydrogenase, subunit A, domain 3"/>
    <property type="match status" value="1"/>
</dbReference>
<dbReference type="GO" id="GO:0003995">
    <property type="term" value="F:acyl-CoA dehydrogenase activity"/>
    <property type="evidence" value="ECO:0007669"/>
    <property type="project" value="TreeGrafter"/>
</dbReference>
<dbReference type="InterPro" id="IPR036250">
    <property type="entry name" value="AcylCo_DH-like_C"/>
</dbReference>
<dbReference type="Gene3D" id="2.40.110.10">
    <property type="entry name" value="Butyryl-CoA Dehydrogenase, subunit A, domain 2"/>
    <property type="match status" value="1"/>
</dbReference>
<dbReference type="Proteomes" id="UP000321638">
    <property type="component" value="Unassembled WGS sequence"/>
</dbReference>
<dbReference type="OrthoDB" id="7328575at2"/>
<gene>
    <name evidence="8" type="ORF">FHP25_12780</name>
</gene>
<dbReference type="SUPFAM" id="SSF47203">
    <property type="entry name" value="Acyl-CoA dehydrogenase C-terminal domain-like"/>
    <property type="match status" value="1"/>
</dbReference>